<reference evidence="9" key="1">
    <citation type="submission" date="2012-12" db="EMBL/GenBank/DDBJ databases">
        <title>Identification and characterization of a phenylalanine ammonia-lyase gene family in Isatis indigotica Fort.</title>
        <authorList>
            <person name="Liu Q."/>
            <person name="Chen J."/>
            <person name="Zhou X."/>
            <person name="Di P."/>
            <person name="Xiao Y."/>
            <person name="Xuan H."/>
            <person name="Zhang L."/>
            <person name="Chen W."/>
        </authorList>
    </citation>
    <scope>NUCLEOTIDE SEQUENCE</scope>
    <source>
        <tissue evidence="9">Salivary gland</tissue>
    </source>
</reference>
<evidence type="ECO:0000256" key="2">
    <source>
        <dbReference type="ARBA" id="ARBA00022525"/>
    </source>
</evidence>
<dbReference type="EMBL" id="GADI01008183">
    <property type="protein sequence ID" value="JAA65625.1"/>
    <property type="molecule type" value="mRNA"/>
</dbReference>
<accession>A0A0K8R3E8</accession>
<dbReference type="Gene3D" id="2.30.130.100">
    <property type="match status" value="1"/>
</dbReference>
<evidence type="ECO:0000313" key="9">
    <source>
        <dbReference type="EMBL" id="JAA65625.1"/>
    </source>
</evidence>
<name>A0A0K8R3E8_IXORI</name>
<organism evidence="9">
    <name type="scientific">Ixodes ricinus</name>
    <name type="common">Common tick</name>
    <name type="synonym">Acarus ricinus</name>
    <dbReference type="NCBI Taxonomy" id="34613"/>
    <lineage>
        <taxon>Eukaryota</taxon>
        <taxon>Metazoa</taxon>
        <taxon>Ecdysozoa</taxon>
        <taxon>Arthropoda</taxon>
        <taxon>Chelicerata</taxon>
        <taxon>Arachnida</taxon>
        <taxon>Acari</taxon>
        <taxon>Parasitiformes</taxon>
        <taxon>Ixodida</taxon>
        <taxon>Ixodoidea</taxon>
        <taxon>Ixodidae</taxon>
        <taxon>Ixodinae</taxon>
        <taxon>Ixodes</taxon>
    </lineage>
</organism>
<feature type="compositionally biased region" description="Acidic residues" evidence="7">
    <location>
        <begin position="131"/>
        <end position="150"/>
    </location>
</feature>
<dbReference type="InterPro" id="IPR045797">
    <property type="entry name" value="EVA_Class_A"/>
</dbReference>
<feature type="chain" id="PRO_5005515556" description="Evasin" evidence="8">
    <location>
        <begin position="22"/>
        <end position="150"/>
    </location>
</feature>
<dbReference type="GO" id="GO:0019957">
    <property type="term" value="F:C-C chemokine binding"/>
    <property type="evidence" value="ECO:0007669"/>
    <property type="project" value="InterPro"/>
</dbReference>
<dbReference type="Pfam" id="PF19429">
    <property type="entry name" value="EVA_Class_A"/>
    <property type="match status" value="1"/>
</dbReference>
<evidence type="ECO:0000256" key="5">
    <source>
        <dbReference type="ARBA" id="ARBA00023180"/>
    </source>
</evidence>
<keyword evidence="3 6" id="KW-0732">Signal</keyword>
<evidence type="ECO:0000256" key="1">
    <source>
        <dbReference type="ARBA" id="ARBA00004613"/>
    </source>
</evidence>
<comment type="function">
    <text evidence="6">Salivary chemokine-binding protein which binds to host chemokines.</text>
</comment>
<evidence type="ECO:0000256" key="7">
    <source>
        <dbReference type="SAM" id="MobiDB-lite"/>
    </source>
</evidence>
<keyword evidence="2 6" id="KW-0964">Secreted</keyword>
<keyword evidence="4 6" id="KW-1015">Disulfide bond</keyword>
<proteinExistence type="evidence at transcript level"/>
<feature type="signal peptide" evidence="8">
    <location>
        <begin position="1"/>
        <end position="21"/>
    </location>
</feature>
<protein>
    <recommendedName>
        <fullName evidence="6">Evasin</fullName>
    </recommendedName>
</protein>
<evidence type="ECO:0000256" key="8">
    <source>
        <dbReference type="SAM" id="SignalP"/>
    </source>
</evidence>
<evidence type="ECO:0000256" key="3">
    <source>
        <dbReference type="ARBA" id="ARBA00022729"/>
    </source>
</evidence>
<feature type="region of interest" description="Disordered" evidence="7">
    <location>
        <begin position="112"/>
        <end position="150"/>
    </location>
</feature>
<sequence length="150" mass="16185">MLLLKLTLVVLISEIGERTMCSDSGRATSAKENEEGLKTLPQQSLINETSDGCTRQVLPYFEEETGGGVLTVNCTKVCPEGKKETDVNGNPCVATVEALSKEEVTVTVGTCDKGSCKPDNPPQSRTVALITEEEEEEGEGEGEEEEEEEE</sequence>
<keyword evidence="5 6" id="KW-0325">Glycoprotein</keyword>
<dbReference type="AlphaFoldDB" id="A0A0K8R3E8"/>
<comment type="subcellular location">
    <subcellularLocation>
        <location evidence="1 6">Secreted</location>
    </subcellularLocation>
</comment>
<dbReference type="GO" id="GO:0005576">
    <property type="term" value="C:extracellular region"/>
    <property type="evidence" value="ECO:0007669"/>
    <property type="project" value="UniProtKB-SubCell"/>
</dbReference>
<evidence type="ECO:0000256" key="6">
    <source>
        <dbReference type="RuleBase" id="RU369006"/>
    </source>
</evidence>
<evidence type="ECO:0000256" key="4">
    <source>
        <dbReference type="ARBA" id="ARBA00023157"/>
    </source>
</evidence>